<dbReference type="AlphaFoldDB" id="A0A0F7JSW6"/>
<proteinExistence type="predicted"/>
<evidence type="ECO:0000313" key="8">
    <source>
        <dbReference type="Proteomes" id="UP000034410"/>
    </source>
</evidence>
<dbReference type="EMBL" id="CP011412">
    <property type="protein sequence ID" value="AKH19541.1"/>
    <property type="molecule type" value="Genomic_DNA"/>
</dbReference>
<evidence type="ECO:0000256" key="2">
    <source>
        <dbReference type="ARBA" id="ARBA00012438"/>
    </source>
</evidence>
<dbReference type="PANTHER" id="PTHR43065">
    <property type="entry name" value="SENSOR HISTIDINE KINASE"/>
    <property type="match status" value="1"/>
</dbReference>
<organism evidence="7 8">
    <name type="scientific">Sedimenticola thiotaurini</name>
    <dbReference type="NCBI Taxonomy" id="1543721"/>
    <lineage>
        <taxon>Bacteria</taxon>
        <taxon>Pseudomonadati</taxon>
        <taxon>Pseudomonadota</taxon>
        <taxon>Gammaproteobacteria</taxon>
        <taxon>Chromatiales</taxon>
        <taxon>Sedimenticolaceae</taxon>
        <taxon>Sedimenticola</taxon>
    </lineage>
</organism>
<dbReference type="PROSITE" id="PS50109">
    <property type="entry name" value="HIS_KIN"/>
    <property type="match status" value="1"/>
</dbReference>
<evidence type="ECO:0000256" key="1">
    <source>
        <dbReference type="ARBA" id="ARBA00000085"/>
    </source>
</evidence>
<dbReference type="InterPro" id="IPR036097">
    <property type="entry name" value="HisK_dim/P_sf"/>
</dbReference>
<sequence length="409" mass="45302">MLMAEHKIAQREQLEDAFQVFNQVSGQLVDSYQQLQQQVARLTRELSEARSERLLQLAEKESLANRLVHLLETLPAAVVVLDGAGLVKQINTAARDILPGIDLNSDWQQIERLHIVPGQKGDEQQLVSGRLVSLTRRSLAPEPGTILLLLDVTETRQLQERMARRQRLSVMGEMAAQLAHQIRTPLSSALLYTSHLSRDDLSPQQREKFSTRCLERLHHMESQVNDMLSFARGGQFERTPLVVRELLMELVANLEPLSREHDAVVNYQFEVDETTRIDGNFAALSGALLNVAQNAFQQAGGIELGVQAGQQSGELFIRISDNGPGIRVEDQERIFDPFYTTRPDGTGLGLAVVQSVVLSHQGRISVNSTLGEGSCFEICLPLSMAHTREPAGAPECDPESGLNVVRSPA</sequence>
<evidence type="ECO:0000313" key="7">
    <source>
        <dbReference type="EMBL" id="AKH19541.1"/>
    </source>
</evidence>
<evidence type="ECO:0000256" key="3">
    <source>
        <dbReference type="ARBA" id="ARBA00022553"/>
    </source>
</evidence>
<evidence type="ECO:0000259" key="6">
    <source>
        <dbReference type="PROSITE" id="PS50109"/>
    </source>
</evidence>
<dbReference type="OrthoDB" id="1931120at2"/>
<name>A0A0F7JSW6_9GAMM</name>
<feature type="domain" description="Histidine kinase" evidence="6">
    <location>
        <begin position="177"/>
        <end position="384"/>
    </location>
</feature>
<dbReference type="PANTHER" id="PTHR43065:SF29">
    <property type="entry name" value="SENSOR PROTEIN KINASE FLES"/>
    <property type="match status" value="1"/>
</dbReference>
<accession>A0A0F7JSW6</accession>
<feature type="coiled-coil region" evidence="4">
    <location>
        <begin position="25"/>
        <end position="52"/>
    </location>
</feature>
<evidence type="ECO:0000256" key="5">
    <source>
        <dbReference type="SAM" id="MobiDB-lite"/>
    </source>
</evidence>
<dbReference type="InterPro" id="IPR036890">
    <property type="entry name" value="HATPase_C_sf"/>
</dbReference>
<dbReference type="PRINTS" id="PR00344">
    <property type="entry name" value="BCTRLSENSOR"/>
</dbReference>
<dbReference type="InterPro" id="IPR003594">
    <property type="entry name" value="HATPase_dom"/>
</dbReference>
<dbReference type="InterPro" id="IPR005467">
    <property type="entry name" value="His_kinase_dom"/>
</dbReference>
<dbReference type="SUPFAM" id="SSF47384">
    <property type="entry name" value="Homodimeric domain of signal transducing histidine kinase"/>
    <property type="match status" value="1"/>
</dbReference>
<dbReference type="PATRIC" id="fig|1543721.4.peg.695"/>
<dbReference type="GO" id="GO:0000155">
    <property type="term" value="F:phosphorelay sensor kinase activity"/>
    <property type="evidence" value="ECO:0007669"/>
    <property type="project" value="InterPro"/>
</dbReference>
<protein>
    <recommendedName>
        <fullName evidence="2">histidine kinase</fullName>
        <ecNumber evidence="2">2.7.13.3</ecNumber>
    </recommendedName>
</protein>
<dbReference type="Proteomes" id="UP000034410">
    <property type="component" value="Chromosome"/>
</dbReference>
<dbReference type="Gene3D" id="1.10.287.130">
    <property type="match status" value="1"/>
</dbReference>
<dbReference type="SMART" id="SM00387">
    <property type="entry name" value="HATPase_c"/>
    <property type="match status" value="1"/>
</dbReference>
<feature type="region of interest" description="Disordered" evidence="5">
    <location>
        <begin position="389"/>
        <end position="409"/>
    </location>
</feature>
<dbReference type="CDD" id="cd00082">
    <property type="entry name" value="HisKA"/>
    <property type="match status" value="1"/>
</dbReference>
<keyword evidence="8" id="KW-1185">Reference proteome</keyword>
<keyword evidence="3" id="KW-0597">Phosphoprotein</keyword>
<dbReference type="Pfam" id="PF00512">
    <property type="entry name" value="HisKA"/>
    <property type="match status" value="1"/>
</dbReference>
<keyword evidence="4" id="KW-0175">Coiled coil</keyword>
<dbReference type="Pfam" id="PF02518">
    <property type="entry name" value="HATPase_c"/>
    <property type="match status" value="1"/>
</dbReference>
<dbReference type="EC" id="2.7.13.3" evidence="2"/>
<dbReference type="InterPro" id="IPR004358">
    <property type="entry name" value="Sig_transdc_His_kin-like_C"/>
</dbReference>
<dbReference type="SUPFAM" id="SSF55874">
    <property type="entry name" value="ATPase domain of HSP90 chaperone/DNA topoisomerase II/histidine kinase"/>
    <property type="match status" value="1"/>
</dbReference>
<reference evidence="7 8" key="1">
    <citation type="journal article" date="2015" name="Genome Announc.">
        <title>Complete Genome Sequence of Sedimenticola thiotaurini Strain SIP-G1, a Polyphosphate- and Polyhydroxyalkanoate-Accumulating Sulfur-Oxidizing Gammaproteobacterium Isolated from Salt Marsh Sediments.</title>
        <authorList>
            <person name="Flood B.E."/>
            <person name="Jones D.S."/>
            <person name="Bailey J.V."/>
        </authorList>
    </citation>
    <scope>NUCLEOTIDE SEQUENCE [LARGE SCALE GENOMIC DNA]</scope>
    <source>
        <strain evidence="7 8">SIP-G1</strain>
    </source>
</reference>
<dbReference type="Gene3D" id="3.30.565.10">
    <property type="entry name" value="Histidine kinase-like ATPase, C-terminal domain"/>
    <property type="match status" value="1"/>
</dbReference>
<gene>
    <name evidence="7" type="ORF">AAY24_03310</name>
</gene>
<dbReference type="KEGG" id="seds:AAY24_03310"/>
<dbReference type="SMART" id="SM00388">
    <property type="entry name" value="HisKA"/>
    <property type="match status" value="1"/>
</dbReference>
<comment type="catalytic activity">
    <reaction evidence="1">
        <text>ATP + protein L-histidine = ADP + protein N-phospho-L-histidine.</text>
        <dbReference type="EC" id="2.7.13.3"/>
    </reaction>
</comment>
<evidence type="ECO:0000256" key="4">
    <source>
        <dbReference type="SAM" id="Coils"/>
    </source>
</evidence>
<dbReference type="InterPro" id="IPR003661">
    <property type="entry name" value="HisK_dim/P_dom"/>
</dbReference>